<evidence type="ECO:0000313" key="4">
    <source>
        <dbReference type="Proteomes" id="UP000676601"/>
    </source>
</evidence>
<dbReference type="SUPFAM" id="SSF55961">
    <property type="entry name" value="Bet v1-like"/>
    <property type="match status" value="1"/>
</dbReference>
<gene>
    <name evidence="3" type="ORF">J21TS7_27990</name>
</gene>
<dbReference type="Pfam" id="PF08327">
    <property type="entry name" value="AHSA1"/>
    <property type="match status" value="1"/>
</dbReference>
<reference evidence="3 4" key="1">
    <citation type="submission" date="2021-03" db="EMBL/GenBank/DDBJ databases">
        <title>Antimicrobial resistance genes in bacteria isolated from Japanese honey, and their potential for conferring macrolide and lincosamide resistance in the American foulbrood pathogen Paenibacillus larvae.</title>
        <authorList>
            <person name="Okamoto M."/>
            <person name="Kumagai M."/>
            <person name="Kanamori H."/>
            <person name="Takamatsu D."/>
        </authorList>
    </citation>
    <scope>NUCLEOTIDE SEQUENCE [LARGE SCALE GENOMIC DNA]</scope>
    <source>
        <strain evidence="3 4">J21TS7</strain>
    </source>
</reference>
<comment type="similarity">
    <text evidence="1">Belongs to the AHA1 family.</text>
</comment>
<dbReference type="InterPro" id="IPR023393">
    <property type="entry name" value="START-like_dom_sf"/>
</dbReference>
<dbReference type="Proteomes" id="UP000676601">
    <property type="component" value="Unassembled WGS sequence"/>
</dbReference>
<evidence type="ECO:0000259" key="2">
    <source>
        <dbReference type="Pfam" id="PF08327"/>
    </source>
</evidence>
<dbReference type="CDD" id="cd08897">
    <property type="entry name" value="SRPBCC_CalC_Aha1-like_4"/>
    <property type="match status" value="1"/>
</dbReference>
<evidence type="ECO:0000313" key="3">
    <source>
        <dbReference type="EMBL" id="GIO54481.1"/>
    </source>
</evidence>
<accession>A0ABQ4LD57</accession>
<dbReference type="EMBL" id="BORU01000001">
    <property type="protein sequence ID" value="GIO54481.1"/>
    <property type="molecule type" value="Genomic_DNA"/>
</dbReference>
<protein>
    <submittedName>
        <fullName evidence="3">Activator of HSP90 ATPase</fullName>
    </submittedName>
</protein>
<evidence type="ECO:0000256" key="1">
    <source>
        <dbReference type="ARBA" id="ARBA00006817"/>
    </source>
</evidence>
<comment type="caution">
    <text evidence="3">The sequence shown here is derived from an EMBL/GenBank/DDBJ whole genome shotgun (WGS) entry which is preliminary data.</text>
</comment>
<feature type="domain" description="Activator of Hsp90 ATPase homologue 1/2-like C-terminal" evidence="2">
    <location>
        <begin position="41"/>
        <end position="162"/>
    </location>
</feature>
<organism evidence="3 4">
    <name type="scientific">Paenibacillus cineris</name>
    <dbReference type="NCBI Taxonomy" id="237530"/>
    <lineage>
        <taxon>Bacteria</taxon>
        <taxon>Bacillati</taxon>
        <taxon>Bacillota</taxon>
        <taxon>Bacilli</taxon>
        <taxon>Bacillales</taxon>
        <taxon>Paenibacillaceae</taxon>
        <taxon>Paenibacillus</taxon>
    </lineage>
</organism>
<proteinExistence type="inferred from homology"/>
<keyword evidence="4" id="KW-1185">Reference proteome</keyword>
<sequence length="165" mass="19027">MYLAFVYIIEINQTTNMMREVSNPMETNQPTKVTVQTVIQAPVEKVWRYWSEPEHITKWNQASEDWHAPRAENDLRVGGKFSTRMEAKDGSMGFDFGGVYDVVNRHEAIGYTMEDGRRVDIAFVDQGNETKVIETFDAESSNPVEFQQAGWQAIMDNFKAYTEQN</sequence>
<name>A0ABQ4LD57_9BACL</name>
<dbReference type="InterPro" id="IPR013538">
    <property type="entry name" value="ASHA1/2-like_C"/>
</dbReference>
<dbReference type="Gene3D" id="3.30.530.20">
    <property type="match status" value="1"/>
</dbReference>